<dbReference type="Gene3D" id="1.20.120.530">
    <property type="entry name" value="GntR ligand-binding domain-like"/>
    <property type="match status" value="1"/>
</dbReference>
<keyword evidence="2" id="KW-0238">DNA-binding</keyword>
<evidence type="ECO:0000256" key="3">
    <source>
        <dbReference type="ARBA" id="ARBA00023163"/>
    </source>
</evidence>
<dbReference type="InterPro" id="IPR036388">
    <property type="entry name" value="WH-like_DNA-bd_sf"/>
</dbReference>
<protein>
    <submittedName>
        <fullName evidence="5">Transcriptional regulator, GntR family</fullName>
    </submittedName>
</protein>
<name>A0A9W5F5R9_9HYPH</name>
<dbReference type="Gene3D" id="1.10.10.10">
    <property type="entry name" value="Winged helix-like DNA-binding domain superfamily/Winged helix DNA-binding domain"/>
    <property type="match status" value="1"/>
</dbReference>
<evidence type="ECO:0000256" key="2">
    <source>
        <dbReference type="ARBA" id="ARBA00023125"/>
    </source>
</evidence>
<feature type="domain" description="HTH gntR-type" evidence="4">
    <location>
        <begin position="4"/>
        <end position="71"/>
    </location>
</feature>
<gene>
    <name evidence="5" type="ORF">AGR2A_pa60057</name>
</gene>
<organism evidence="5 6">
    <name type="scientific">Agrobacterium genomosp. 2 str. CFBP 5494</name>
    <dbReference type="NCBI Taxonomy" id="1183436"/>
    <lineage>
        <taxon>Bacteria</taxon>
        <taxon>Pseudomonadati</taxon>
        <taxon>Pseudomonadota</taxon>
        <taxon>Alphaproteobacteria</taxon>
        <taxon>Hyphomicrobiales</taxon>
        <taxon>Rhizobiaceae</taxon>
        <taxon>Rhizobium/Agrobacterium group</taxon>
        <taxon>Agrobacterium</taxon>
        <taxon>Agrobacterium tumefaciens complex</taxon>
    </lineage>
</organism>
<sequence>MSVMSQVEQAVEVLQGLIERGDLKPGSMVSERGLMELVGIGRTPVREAIQRLALNRMLRIHPSRGIEVPPISIEEQLCGLEVRRATELLAVTLACERATSEDLRDIQSLATVLDGDFSLKSYTQTVRQTHALIIRAAANPYLEDLMSSLQALSRRFWLMHIQDEAKEINIGKALHQRILKAISIRDAAAAGQASLELNDYLVKFSVGVISSRVRRSGSTPSDV</sequence>
<keyword evidence="3" id="KW-0804">Transcription</keyword>
<dbReference type="EMBL" id="FBVY01000044">
    <property type="protein sequence ID" value="CUX02541.1"/>
    <property type="molecule type" value="Genomic_DNA"/>
</dbReference>
<dbReference type="SMART" id="SM00895">
    <property type="entry name" value="FCD"/>
    <property type="match status" value="1"/>
</dbReference>
<comment type="caution">
    <text evidence="5">The sequence shown here is derived from an EMBL/GenBank/DDBJ whole genome shotgun (WGS) entry which is preliminary data.</text>
</comment>
<reference evidence="5 6" key="1">
    <citation type="submission" date="2016-01" db="EMBL/GenBank/DDBJ databases">
        <authorList>
            <person name="Regsiter A."/>
            <person name="william w."/>
        </authorList>
    </citation>
    <scope>NUCLEOTIDE SEQUENCE [LARGE SCALE GENOMIC DNA]</scope>
    <source>
        <strain evidence="5 6">CFBP 5494</strain>
    </source>
</reference>
<evidence type="ECO:0000256" key="1">
    <source>
        <dbReference type="ARBA" id="ARBA00023015"/>
    </source>
</evidence>
<keyword evidence="6" id="KW-1185">Reference proteome</keyword>
<dbReference type="InterPro" id="IPR011711">
    <property type="entry name" value="GntR_C"/>
</dbReference>
<dbReference type="Pfam" id="PF00392">
    <property type="entry name" value="GntR"/>
    <property type="match status" value="1"/>
</dbReference>
<dbReference type="RefSeq" id="WP_072495353.1">
    <property type="nucleotide sequence ID" value="NZ_LT009720.1"/>
</dbReference>
<dbReference type="AlphaFoldDB" id="A0A9W5F5R9"/>
<evidence type="ECO:0000313" key="5">
    <source>
        <dbReference type="EMBL" id="CUX02541.1"/>
    </source>
</evidence>
<accession>A0A9W5F5R9</accession>
<dbReference type="GO" id="GO:0003700">
    <property type="term" value="F:DNA-binding transcription factor activity"/>
    <property type="evidence" value="ECO:0007669"/>
    <property type="project" value="InterPro"/>
</dbReference>
<dbReference type="InterPro" id="IPR036390">
    <property type="entry name" value="WH_DNA-bd_sf"/>
</dbReference>
<dbReference type="Pfam" id="PF07729">
    <property type="entry name" value="FCD"/>
    <property type="match status" value="1"/>
</dbReference>
<dbReference type="InterPro" id="IPR008920">
    <property type="entry name" value="TF_FadR/GntR_C"/>
</dbReference>
<dbReference type="PROSITE" id="PS50949">
    <property type="entry name" value="HTH_GNTR"/>
    <property type="match status" value="1"/>
</dbReference>
<keyword evidence="1" id="KW-0805">Transcription regulation</keyword>
<evidence type="ECO:0000313" key="6">
    <source>
        <dbReference type="Proteomes" id="UP000191933"/>
    </source>
</evidence>
<dbReference type="SMART" id="SM00345">
    <property type="entry name" value="HTH_GNTR"/>
    <property type="match status" value="1"/>
</dbReference>
<proteinExistence type="predicted"/>
<dbReference type="GO" id="GO:0003677">
    <property type="term" value="F:DNA binding"/>
    <property type="evidence" value="ECO:0007669"/>
    <property type="project" value="UniProtKB-KW"/>
</dbReference>
<dbReference type="InterPro" id="IPR000524">
    <property type="entry name" value="Tscrpt_reg_HTH_GntR"/>
</dbReference>
<dbReference type="PANTHER" id="PTHR43537:SF5">
    <property type="entry name" value="UXU OPERON TRANSCRIPTIONAL REGULATOR"/>
    <property type="match status" value="1"/>
</dbReference>
<dbReference type="SUPFAM" id="SSF48008">
    <property type="entry name" value="GntR ligand-binding domain-like"/>
    <property type="match status" value="1"/>
</dbReference>
<dbReference type="PANTHER" id="PTHR43537">
    <property type="entry name" value="TRANSCRIPTIONAL REGULATOR, GNTR FAMILY"/>
    <property type="match status" value="1"/>
</dbReference>
<dbReference type="Proteomes" id="UP000191933">
    <property type="component" value="Unassembled WGS sequence"/>
</dbReference>
<dbReference type="SUPFAM" id="SSF46785">
    <property type="entry name" value="Winged helix' DNA-binding domain"/>
    <property type="match status" value="1"/>
</dbReference>
<evidence type="ECO:0000259" key="4">
    <source>
        <dbReference type="PROSITE" id="PS50949"/>
    </source>
</evidence>